<dbReference type="EMBL" id="LILC01000016">
    <property type="protein sequence ID" value="KOO44278.1"/>
    <property type="molecule type" value="Genomic_DNA"/>
</dbReference>
<evidence type="ECO:0000256" key="2">
    <source>
        <dbReference type="ARBA" id="ARBA00023315"/>
    </source>
</evidence>
<keyword evidence="2" id="KW-0012">Acyltransferase</keyword>
<dbReference type="InterPro" id="IPR000182">
    <property type="entry name" value="GNAT_dom"/>
</dbReference>
<dbReference type="AlphaFoldDB" id="A0A0M0L0U6"/>
<evidence type="ECO:0000313" key="4">
    <source>
        <dbReference type="EMBL" id="KOO44278.1"/>
    </source>
</evidence>
<dbReference type="PANTHER" id="PTHR43877">
    <property type="entry name" value="AMINOALKYLPHOSPHONATE N-ACETYLTRANSFERASE-RELATED-RELATED"/>
    <property type="match status" value="1"/>
</dbReference>
<comment type="caution">
    <text evidence="4">The sequence shown here is derived from an EMBL/GenBank/DDBJ whole genome shotgun (WGS) entry which is preliminary data.</text>
</comment>
<dbReference type="Gene3D" id="3.40.630.30">
    <property type="match status" value="1"/>
</dbReference>
<sequence>MQIRRAEKTDAKGIASVHVDSWRTTYKGIIPDEFLDRLSYDQRTSLWENNLNKDDSYTFVAVDESGEVIGFGDCGKRDRNHVENAGDLTSIYLLEPHQGQGIGKELLKELLQQCQRVGFNQVFVEVLEDNHTRYFYEHYGAQLIKTEMITIGGKELSLLIYEWPNVNDVAW</sequence>
<dbReference type="OrthoDB" id="5292888at2"/>
<proteinExistence type="predicted"/>
<dbReference type="Proteomes" id="UP000037558">
    <property type="component" value="Unassembled WGS sequence"/>
</dbReference>
<dbReference type="PROSITE" id="PS51186">
    <property type="entry name" value="GNAT"/>
    <property type="match status" value="1"/>
</dbReference>
<dbReference type="CDD" id="cd04301">
    <property type="entry name" value="NAT_SF"/>
    <property type="match status" value="1"/>
</dbReference>
<gene>
    <name evidence="4" type="ORF">AMD01_13400</name>
</gene>
<dbReference type="SUPFAM" id="SSF55729">
    <property type="entry name" value="Acyl-CoA N-acyltransferases (Nat)"/>
    <property type="match status" value="1"/>
</dbReference>
<dbReference type="InterPro" id="IPR050832">
    <property type="entry name" value="Bact_Acetyltransf"/>
</dbReference>
<evidence type="ECO:0000256" key="1">
    <source>
        <dbReference type="ARBA" id="ARBA00022679"/>
    </source>
</evidence>
<reference evidence="5" key="1">
    <citation type="submission" date="2015-08" db="EMBL/GenBank/DDBJ databases">
        <title>Fjat-14210 dsm16467.</title>
        <authorList>
            <person name="Liu B."/>
            <person name="Wang J."/>
            <person name="Zhu Y."/>
            <person name="Liu G."/>
            <person name="Chen Q."/>
            <person name="Chen Z."/>
            <person name="Lan J."/>
            <person name="Che J."/>
            <person name="Ge C."/>
            <person name="Shi H."/>
            <person name="Pan Z."/>
            <person name="Liu X."/>
        </authorList>
    </citation>
    <scope>NUCLEOTIDE SEQUENCE [LARGE SCALE GENOMIC DNA]</scope>
    <source>
        <strain evidence="5">DSM 16467</strain>
    </source>
</reference>
<evidence type="ECO:0000313" key="5">
    <source>
        <dbReference type="Proteomes" id="UP000037558"/>
    </source>
</evidence>
<dbReference type="RefSeq" id="WP_053401932.1">
    <property type="nucleotide sequence ID" value="NZ_LILC01000016.1"/>
</dbReference>
<dbReference type="InterPro" id="IPR016181">
    <property type="entry name" value="Acyl_CoA_acyltransferase"/>
</dbReference>
<organism evidence="4 5">
    <name type="scientific">Priestia koreensis</name>
    <dbReference type="NCBI Taxonomy" id="284581"/>
    <lineage>
        <taxon>Bacteria</taxon>
        <taxon>Bacillati</taxon>
        <taxon>Bacillota</taxon>
        <taxon>Bacilli</taxon>
        <taxon>Bacillales</taxon>
        <taxon>Bacillaceae</taxon>
        <taxon>Priestia</taxon>
    </lineage>
</organism>
<dbReference type="PATRIC" id="fig|284581.3.peg.4807"/>
<evidence type="ECO:0000259" key="3">
    <source>
        <dbReference type="PROSITE" id="PS51186"/>
    </source>
</evidence>
<dbReference type="Pfam" id="PF00583">
    <property type="entry name" value="Acetyltransf_1"/>
    <property type="match status" value="1"/>
</dbReference>
<keyword evidence="5" id="KW-1185">Reference proteome</keyword>
<accession>A0A0M0L0U6</accession>
<feature type="domain" description="N-acetyltransferase" evidence="3">
    <location>
        <begin position="1"/>
        <end position="161"/>
    </location>
</feature>
<keyword evidence="1 4" id="KW-0808">Transferase</keyword>
<dbReference type="STRING" id="284581.AMD01_13400"/>
<name>A0A0M0L0U6_9BACI</name>
<dbReference type="GO" id="GO:0016747">
    <property type="term" value="F:acyltransferase activity, transferring groups other than amino-acyl groups"/>
    <property type="evidence" value="ECO:0007669"/>
    <property type="project" value="InterPro"/>
</dbReference>
<protein>
    <submittedName>
        <fullName evidence="4">GNAT family acetyltransferase</fullName>
    </submittedName>
</protein>